<dbReference type="STRING" id="289078.A0A2X0L853"/>
<dbReference type="AlphaFoldDB" id="A0A2X0L853"/>
<evidence type="ECO:0000313" key="2">
    <source>
        <dbReference type="Proteomes" id="UP000249723"/>
    </source>
</evidence>
<protein>
    <submittedName>
        <fullName evidence="1">BZ3500_MvSof-1268-A1-R1_Chr5-3g08222 protein</fullName>
    </submittedName>
</protein>
<organism evidence="1 2">
    <name type="scientific">Microbotryum saponariae</name>
    <dbReference type="NCBI Taxonomy" id="289078"/>
    <lineage>
        <taxon>Eukaryota</taxon>
        <taxon>Fungi</taxon>
        <taxon>Dikarya</taxon>
        <taxon>Basidiomycota</taxon>
        <taxon>Pucciniomycotina</taxon>
        <taxon>Microbotryomycetes</taxon>
        <taxon>Microbotryales</taxon>
        <taxon>Microbotryaceae</taxon>
        <taxon>Microbotryum</taxon>
    </lineage>
</organism>
<accession>A0A2X0L853</accession>
<proteinExistence type="predicted"/>
<reference evidence="2" key="1">
    <citation type="submission" date="2016-10" db="EMBL/GenBank/DDBJ databases">
        <authorList>
            <person name="Jeantristanb JTB J.-T."/>
            <person name="Ricardo R."/>
        </authorList>
    </citation>
    <scope>NUCLEOTIDE SEQUENCE [LARGE SCALE GENOMIC DNA]</scope>
</reference>
<name>A0A2X0L853_9BASI</name>
<gene>
    <name evidence="1" type="ORF">BZ3500_MVSOF-1268-A1-R1_CHR5-3G08222</name>
</gene>
<dbReference type="EMBL" id="FMWP01000017">
    <property type="protein sequence ID" value="SCZ91923.1"/>
    <property type="molecule type" value="Genomic_DNA"/>
</dbReference>
<keyword evidence="2" id="KW-1185">Reference proteome</keyword>
<dbReference type="Proteomes" id="UP000249723">
    <property type="component" value="Unassembled WGS sequence"/>
</dbReference>
<sequence length="103" mass="11417">MVIVTGGDPIPENGGHPPWPAWENDIDGNKYHMFYENAREGSYNGRKVAKSYAKPLPVNVDGHAELYAHTILRVRDVCAVMQCSIQGSLSVEVKGHGKIQRKD</sequence>
<evidence type="ECO:0000313" key="1">
    <source>
        <dbReference type="EMBL" id="SCZ91923.1"/>
    </source>
</evidence>